<dbReference type="EMBL" id="CP117411">
    <property type="protein sequence ID" value="WCT74197.1"/>
    <property type="molecule type" value="Genomic_DNA"/>
</dbReference>
<protein>
    <submittedName>
        <fullName evidence="2">Uncharacterized protein</fullName>
    </submittedName>
</protein>
<sequence length="104" mass="10908">MTSLADLARRLSRKTETGRAIRLSPEDLKLLVASGAYAALQAAAVEELKVRCLQHDEASLSTSAEISASTGAPTARTSKSSGTTMNESVSAALAQARAMTRTRD</sequence>
<organism evidence="2 3">
    <name type="scientific">Sphingomonas naphthae</name>
    <dbReference type="NCBI Taxonomy" id="1813468"/>
    <lineage>
        <taxon>Bacteria</taxon>
        <taxon>Pseudomonadati</taxon>
        <taxon>Pseudomonadota</taxon>
        <taxon>Alphaproteobacteria</taxon>
        <taxon>Sphingomonadales</taxon>
        <taxon>Sphingomonadaceae</taxon>
        <taxon>Sphingomonas</taxon>
    </lineage>
</organism>
<proteinExistence type="predicted"/>
<reference evidence="2 3" key="1">
    <citation type="submission" date="2023-02" db="EMBL/GenBank/DDBJ databases">
        <title>Genome sequence of Sphingomonas naphthae.</title>
        <authorList>
            <person name="Kim S."/>
            <person name="Heo J."/>
            <person name="Kwon S.-W."/>
        </authorList>
    </citation>
    <scope>NUCLEOTIDE SEQUENCE [LARGE SCALE GENOMIC DNA]</scope>
    <source>
        <strain evidence="2 3">KACC 18716</strain>
    </source>
</reference>
<dbReference type="Proteomes" id="UP001220395">
    <property type="component" value="Chromosome"/>
</dbReference>
<feature type="compositionally biased region" description="Polar residues" evidence="1">
    <location>
        <begin position="62"/>
        <end position="89"/>
    </location>
</feature>
<evidence type="ECO:0000313" key="3">
    <source>
        <dbReference type="Proteomes" id="UP001220395"/>
    </source>
</evidence>
<name>A0ABY7TLT5_9SPHN</name>
<dbReference type="RefSeq" id="WP_273689043.1">
    <property type="nucleotide sequence ID" value="NZ_CP117411.1"/>
</dbReference>
<keyword evidence="3" id="KW-1185">Reference proteome</keyword>
<feature type="region of interest" description="Disordered" evidence="1">
    <location>
        <begin position="62"/>
        <end position="104"/>
    </location>
</feature>
<gene>
    <name evidence="2" type="ORF">PQ455_02900</name>
</gene>
<evidence type="ECO:0000313" key="2">
    <source>
        <dbReference type="EMBL" id="WCT74197.1"/>
    </source>
</evidence>
<accession>A0ABY7TLT5</accession>
<evidence type="ECO:0000256" key="1">
    <source>
        <dbReference type="SAM" id="MobiDB-lite"/>
    </source>
</evidence>